<dbReference type="PROSITE" id="PS01179">
    <property type="entry name" value="PID"/>
    <property type="match status" value="1"/>
</dbReference>
<dbReference type="CDD" id="cd01273">
    <property type="entry name" value="PTB_CED-6"/>
    <property type="match status" value="1"/>
</dbReference>
<comment type="caution">
    <text evidence="4">The sequence shown here is derived from an EMBL/GenBank/DDBJ whole genome shotgun (WGS) entry which is preliminary data.</text>
</comment>
<feature type="compositionally biased region" description="Basic and acidic residues" evidence="2">
    <location>
        <begin position="541"/>
        <end position="596"/>
    </location>
</feature>
<dbReference type="OrthoDB" id="10057585at2759"/>
<evidence type="ECO:0000313" key="5">
    <source>
        <dbReference type="Proteomes" id="UP000596742"/>
    </source>
</evidence>
<dbReference type="Gene3D" id="2.30.29.30">
    <property type="entry name" value="Pleckstrin-homology domain (PH domain)/Phosphotyrosine-binding domain (PTB)"/>
    <property type="match status" value="1"/>
</dbReference>
<evidence type="ECO:0000259" key="3">
    <source>
        <dbReference type="PROSITE" id="PS01179"/>
    </source>
</evidence>
<reference evidence="4" key="1">
    <citation type="submission" date="2018-11" db="EMBL/GenBank/DDBJ databases">
        <authorList>
            <person name="Alioto T."/>
            <person name="Alioto T."/>
        </authorList>
    </citation>
    <scope>NUCLEOTIDE SEQUENCE</scope>
</reference>
<dbReference type="InterPro" id="IPR051133">
    <property type="entry name" value="Adapter_Engulfment-Domain"/>
</dbReference>
<feature type="domain" description="PID" evidence="3">
    <location>
        <begin position="112"/>
        <end position="197"/>
    </location>
</feature>
<feature type="compositionally biased region" description="Polar residues" evidence="2">
    <location>
        <begin position="312"/>
        <end position="327"/>
    </location>
</feature>
<accession>A0A8B6BUA9</accession>
<evidence type="ECO:0000256" key="2">
    <source>
        <dbReference type="SAM" id="MobiDB-lite"/>
    </source>
</evidence>
<proteinExistence type="predicted"/>
<keyword evidence="1" id="KW-0175">Coiled coil</keyword>
<dbReference type="InterPro" id="IPR006020">
    <property type="entry name" value="PTB/PI_dom"/>
</dbReference>
<dbReference type="Proteomes" id="UP000596742">
    <property type="component" value="Unassembled WGS sequence"/>
</dbReference>
<dbReference type="PANTHER" id="PTHR11232">
    <property type="entry name" value="PHOSPHOTYROSINE INTERACTION DOMAIN-CONTAINING FAMILY MEMBER"/>
    <property type="match status" value="1"/>
</dbReference>
<dbReference type="AlphaFoldDB" id="A0A8B6BUA9"/>
<dbReference type="SUPFAM" id="SSF50729">
    <property type="entry name" value="PH domain-like"/>
    <property type="match status" value="1"/>
</dbReference>
<feature type="coiled-coil region" evidence="1">
    <location>
        <begin position="209"/>
        <end position="239"/>
    </location>
</feature>
<feature type="region of interest" description="Disordered" evidence="2">
    <location>
        <begin position="524"/>
        <end position="596"/>
    </location>
</feature>
<feature type="compositionally biased region" description="Polar residues" evidence="2">
    <location>
        <begin position="524"/>
        <end position="540"/>
    </location>
</feature>
<dbReference type="PANTHER" id="PTHR11232:SF77">
    <property type="entry name" value="GULP PTB DOMAIN CONTAINING ENGULFMENT ADAPTOR 1"/>
    <property type="match status" value="1"/>
</dbReference>
<protein>
    <recommendedName>
        <fullName evidence="3">PID domain-containing protein</fullName>
    </recommendedName>
</protein>
<sequence>MDTVANIKVAADYFKSKQNTVLLPNRNFGSRKFIHVGLGAKSHSTGGLLNVSRLSEDDSTAETGYTGTPEENMRAANKQWVHPPDALTRGHIVYNVKFNKHIRKAEGQKTPKVELTISVDGVTIQDPKTKMTQYSYPLHRISYCADDKTDKRMFTFIAKSADCNKHFCYVFDSDKCSEEITLTIGQAFDLAYKKFLDTNGRDLDLKTKYITLQKKVKSLEQENQTLKKRVEELEQLKDRDDIVQYKKSHQISDLTVVAMQPAPAVANGNPNHVILTDSTLLEESSTDDSKNVPETDVTLSTGWESPRLEFVNGTTTKSLTTNGNSPSAAGLISPPPPSTRPRTQGSVSSPTLPLSPAGYPNAVDAFGAPSFNPQPTSADPFGMAAFNPSSPSKFNPFTSDTLSVSSTERELLDIQAGFSQGLSFATQTEGWTATQREEWTSTQIEGWTATQREGWTATQREEWTSTQIEGWTATQREEWTATQIEGWTATQREEWTATQIEGWTATQREEWTSTQIEGWTATQREEWTSTQIEGWTATQTERMDSHTDRRMDSNTERRMDIHTDRRMDSNTERRMDSNTDRRMDSNTDRKNGQPHR</sequence>
<keyword evidence="5" id="KW-1185">Reference proteome</keyword>
<feature type="region of interest" description="Disordered" evidence="2">
    <location>
        <begin position="309"/>
        <end position="355"/>
    </location>
</feature>
<dbReference type="EMBL" id="UYJE01000694">
    <property type="protein sequence ID" value="VDH95479.1"/>
    <property type="molecule type" value="Genomic_DNA"/>
</dbReference>
<organism evidence="4 5">
    <name type="scientific">Mytilus galloprovincialis</name>
    <name type="common">Mediterranean mussel</name>
    <dbReference type="NCBI Taxonomy" id="29158"/>
    <lineage>
        <taxon>Eukaryota</taxon>
        <taxon>Metazoa</taxon>
        <taxon>Spiralia</taxon>
        <taxon>Lophotrochozoa</taxon>
        <taxon>Mollusca</taxon>
        <taxon>Bivalvia</taxon>
        <taxon>Autobranchia</taxon>
        <taxon>Pteriomorphia</taxon>
        <taxon>Mytilida</taxon>
        <taxon>Mytiloidea</taxon>
        <taxon>Mytilidae</taxon>
        <taxon>Mytilinae</taxon>
        <taxon>Mytilus</taxon>
    </lineage>
</organism>
<evidence type="ECO:0000256" key="1">
    <source>
        <dbReference type="SAM" id="Coils"/>
    </source>
</evidence>
<name>A0A8B6BUA9_MYTGA</name>
<gene>
    <name evidence="4" type="ORF">MGAL_10B026181</name>
</gene>
<evidence type="ECO:0000313" key="4">
    <source>
        <dbReference type="EMBL" id="VDH95479.1"/>
    </source>
</evidence>
<dbReference type="Pfam" id="PF00640">
    <property type="entry name" value="PID"/>
    <property type="match status" value="1"/>
</dbReference>
<dbReference type="SMART" id="SM00462">
    <property type="entry name" value="PTB"/>
    <property type="match status" value="1"/>
</dbReference>
<dbReference type="InterPro" id="IPR011993">
    <property type="entry name" value="PH-like_dom_sf"/>
</dbReference>